<dbReference type="GeneID" id="66078770"/>
<dbReference type="KEGG" id="more:E1B28_009694"/>
<protein>
    <submittedName>
        <fullName evidence="3">Uncharacterized protein</fullName>
    </submittedName>
</protein>
<feature type="compositionally biased region" description="Low complexity" evidence="1">
    <location>
        <begin position="49"/>
        <end position="73"/>
    </location>
</feature>
<organism evidence="3 4">
    <name type="scientific">Marasmius oreades</name>
    <name type="common">fairy-ring Marasmius</name>
    <dbReference type="NCBI Taxonomy" id="181124"/>
    <lineage>
        <taxon>Eukaryota</taxon>
        <taxon>Fungi</taxon>
        <taxon>Dikarya</taxon>
        <taxon>Basidiomycota</taxon>
        <taxon>Agaricomycotina</taxon>
        <taxon>Agaricomycetes</taxon>
        <taxon>Agaricomycetidae</taxon>
        <taxon>Agaricales</taxon>
        <taxon>Marasmiineae</taxon>
        <taxon>Marasmiaceae</taxon>
        <taxon>Marasmius</taxon>
    </lineage>
</organism>
<dbReference type="Proteomes" id="UP001049176">
    <property type="component" value="Chromosome 6"/>
</dbReference>
<proteinExistence type="predicted"/>
<reference evidence="3" key="1">
    <citation type="journal article" date="2021" name="Genome Biol. Evol.">
        <title>The assembled and annotated genome of the fairy-ring fungus Marasmius oreades.</title>
        <authorList>
            <person name="Hiltunen M."/>
            <person name="Ament-Velasquez S.L."/>
            <person name="Johannesson H."/>
        </authorList>
    </citation>
    <scope>NUCLEOTIDE SEQUENCE</scope>
    <source>
        <strain evidence="3">03SP1</strain>
    </source>
</reference>
<feature type="signal peptide" evidence="2">
    <location>
        <begin position="1"/>
        <end position="17"/>
    </location>
</feature>
<evidence type="ECO:0000313" key="3">
    <source>
        <dbReference type="EMBL" id="KAG7090589.1"/>
    </source>
</evidence>
<feature type="compositionally biased region" description="Polar residues" evidence="1">
    <location>
        <begin position="110"/>
        <end position="123"/>
    </location>
</feature>
<feature type="chain" id="PRO_5040447819" evidence="2">
    <location>
        <begin position="18"/>
        <end position="123"/>
    </location>
</feature>
<evidence type="ECO:0000256" key="1">
    <source>
        <dbReference type="SAM" id="MobiDB-lite"/>
    </source>
</evidence>
<evidence type="ECO:0000313" key="4">
    <source>
        <dbReference type="Proteomes" id="UP001049176"/>
    </source>
</evidence>
<dbReference type="AlphaFoldDB" id="A0A9P7USW2"/>
<dbReference type="EMBL" id="CM032186">
    <property type="protein sequence ID" value="KAG7090589.1"/>
    <property type="molecule type" value="Genomic_DNA"/>
</dbReference>
<feature type="region of interest" description="Disordered" evidence="1">
    <location>
        <begin position="44"/>
        <end position="81"/>
    </location>
</feature>
<gene>
    <name evidence="3" type="ORF">E1B28_009694</name>
</gene>
<accession>A0A9P7USW2</accession>
<keyword evidence="4" id="KW-1185">Reference proteome</keyword>
<comment type="caution">
    <text evidence="3">The sequence shown here is derived from an EMBL/GenBank/DDBJ whole genome shotgun (WGS) entry which is preliminary data.</text>
</comment>
<feature type="region of interest" description="Disordered" evidence="1">
    <location>
        <begin position="101"/>
        <end position="123"/>
    </location>
</feature>
<name>A0A9P7USW2_9AGAR</name>
<evidence type="ECO:0000256" key="2">
    <source>
        <dbReference type="SAM" id="SignalP"/>
    </source>
</evidence>
<sequence>MVCNFLVVITSVWRILSRWFSREKSSGPAEEVQTAEDRHVTVYNSGEDSLAISPSSRGSRSTNTTNSDSATSSHRTNTTTMSGFSTLTDIATFSLRSMELGAVGSRSDPHSNGRQSGRSVMAG</sequence>
<keyword evidence="2" id="KW-0732">Signal</keyword>
<dbReference type="RefSeq" id="XP_043007059.1">
    <property type="nucleotide sequence ID" value="XM_043154604.1"/>
</dbReference>